<feature type="compositionally biased region" description="Pro residues" evidence="1">
    <location>
        <begin position="271"/>
        <end position="287"/>
    </location>
</feature>
<keyword evidence="2" id="KW-0812">Transmembrane</keyword>
<evidence type="ECO:0000256" key="1">
    <source>
        <dbReference type="SAM" id="MobiDB-lite"/>
    </source>
</evidence>
<feature type="transmembrane region" description="Helical" evidence="2">
    <location>
        <begin position="75"/>
        <end position="93"/>
    </location>
</feature>
<gene>
    <name evidence="3" type="ORF">GCM10010145_61270</name>
</gene>
<keyword evidence="4" id="KW-1185">Reference proteome</keyword>
<dbReference type="EMBL" id="BMQK01000021">
    <property type="protein sequence ID" value="GGQ83481.1"/>
    <property type="molecule type" value="Genomic_DNA"/>
</dbReference>
<organism evidence="3 4">
    <name type="scientific">Streptomyces ruber</name>
    <dbReference type="NCBI Taxonomy" id="83378"/>
    <lineage>
        <taxon>Bacteria</taxon>
        <taxon>Bacillati</taxon>
        <taxon>Actinomycetota</taxon>
        <taxon>Actinomycetes</taxon>
        <taxon>Kitasatosporales</taxon>
        <taxon>Streptomycetaceae</taxon>
        <taxon>Streptomyces</taxon>
    </lineage>
</organism>
<keyword evidence="2" id="KW-1133">Transmembrane helix</keyword>
<accession>A0A918BPD5</accession>
<proteinExistence type="predicted"/>
<protein>
    <submittedName>
        <fullName evidence="3">Uncharacterized protein</fullName>
    </submittedName>
</protein>
<evidence type="ECO:0000256" key="2">
    <source>
        <dbReference type="SAM" id="Phobius"/>
    </source>
</evidence>
<reference evidence="3" key="1">
    <citation type="journal article" date="2014" name="Int. J. Syst. Evol. Microbiol.">
        <title>Complete genome sequence of Corynebacterium casei LMG S-19264T (=DSM 44701T), isolated from a smear-ripened cheese.</title>
        <authorList>
            <consortium name="US DOE Joint Genome Institute (JGI-PGF)"/>
            <person name="Walter F."/>
            <person name="Albersmeier A."/>
            <person name="Kalinowski J."/>
            <person name="Ruckert C."/>
        </authorList>
    </citation>
    <scope>NUCLEOTIDE SEQUENCE</scope>
    <source>
        <strain evidence="3">JCM 3131</strain>
    </source>
</reference>
<feature type="transmembrane region" description="Helical" evidence="2">
    <location>
        <begin position="99"/>
        <end position="117"/>
    </location>
</feature>
<evidence type="ECO:0000313" key="3">
    <source>
        <dbReference type="EMBL" id="GGQ83481.1"/>
    </source>
</evidence>
<dbReference type="AlphaFoldDB" id="A0A918BPD5"/>
<feature type="region of interest" description="Disordered" evidence="1">
    <location>
        <begin position="266"/>
        <end position="305"/>
    </location>
</feature>
<feature type="transmembrane region" description="Helical" evidence="2">
    <location>
        <begin position="190"/>
        <end position="209"/>
    </location>
</feature>
<feature type="transmembrane region" description="Helical" evidence="2">
    <location>
        <begin position="157"/>
        <end position="178"/>
    </location>
</feature>
<sequence>MGFNTESELPLVGAATCSRMVAALLPRIELLSLLENVSVRCLQTNVLLRHPDGMRIEHETLNEYARAVARREVSALRLTFMVIVGAVVLTAVRTDRDQLALYAAFVWLAVGTLDFGVRERRAARIADLTRIEGRRVGRDPYELVREEVVHRYPDREVYLLLTLAGLSYVGLKSLLSSVHVAGLSPADAPAILTTAVSLPGLIVAVSVMIPRVLRAWGAKEKDAGQGRGAASSGRADIIRAEKEGEAAVLRARAELRRADAEYKRAEMGLAPLPPAQLPPPDEPPELPPASGNGAAAGGTPQPPSL</sequence>
<comment type="caution">
    <text evidence="3">The sequence shown here is derived from an EMBL/GenBank/DDBJ whole genome shotgun (WGS) entry which is preliminary data.</text>
</comment>
<dbReference type="Proteomes" id="UP000620156">
    <property type="component" value="Unassembled WGS sequence"/>
</dbReference>
<name>A0A918BPD5_9ACTN</name>
<keyword evidence="2" id="KW-0472">Membrane</keyword>
<reference evidence="3" key="2">
    <citation type="submission" date="2020-09" db="EMBL/GenBank/DDBJ databases">
        <authorList>
            <person name="Sun Q."/>
            <person name="Ohkuma M."/>
        </authorList>
    </citation>
    <scope>NUCLEOTIDE SEQUENCE</scope>
    <source>
        <strain evidence="3">JCM 3131</strain>
    </source>
</reference>
<evidence type="ECO:0000313" key="4">
    <source>
        <dbReference type="Proteomes" id="UP000620156"/>
    </source>
</evidence>